<dbReference type="Proteomes" id="UP000009222">
    <property type="component" value="Chromosome"/>
</dbReference>
<reference evidence="3" key="1">
    <citation type="submission" date="2009-12" db="EMBL/GenBank/DDBJ databases">
        <title>Complete sequence of Treponema azotonutricium strain ZAS-9.</title>
        <authorList>
            <person name="Tetu S.G."/>
            <person name="Matson E."/>
            <person name="Ren Q."/>
            <person name="Seshadri R."/>
            <person name="Elbourne L."/>
            <person name="Hassan K.A."/>
            <person name="Durkin A."/>
            <person name="Radune D."/>
            <person name="Mohamoud Y."/>
            <person name="Shay R."/>
            <person name="Jin S."/>
            <person name="Zhang X."/>
            <person name="Lucey K."/>
            <person name="Ballor N.R."/>
            <person name="Ottesen E."/>
            <person name="Rosenthal R."/>
            <person name="Allen A."/>
            <person name="Leadbetter J.R."/>
            <person name="Paulsen I.T."/>
        </authorList>
    </citation>
    <scope>NUCLEOTIDE SEQUENCE [LARGE SCALE GENOMIC DNA]</scope>
    <source>
        <strain evidence="3">ATCC BAA-888 / DSM 13862 / ZAS-9</strain>
    </source>
</reference>
<dbReference type="OrthoDB" id="9762027at2"/>
<dbReference type="GO" id="GO:0016485">
    <property type="term" value="P:protein processing"/>
    <property type="evidence" value="ECO:0007669"/>
    <property type="project" value="TreeGrafter"/>
</dbReference>
<dbReference type="InterPro" id="IPR013578">
    <property type="entry name" value="Peptidase_M16C_assoc"/>
</dbReference>
<dbReference type="KEGG" id="taz:TREAZ_1549"/>
<dbReference type="PANTHER" id="PTHR43016:SF13">
    <property type="entry name" value="PRESEQUENCE PROTEASE, MITOCHONDRIAL"/>
    <property type="match status" value="1"/>
</dbReference>
<dbReference type="GO" id="GO:0004222">
    <property type="term" value="F:metalloendopeptidase activity"/>
    <property type="evidence" value="ECO:0007669"/>
    <property type="project" value="TreeGrafter"/>
</dbReference>
<dbReference type="AlphaFoldDB" id="F5YE06"/>
<dbReference type="InterPro" id="IPR055130">
    <property type="entry name" value="PreP_C"/>
</dbReference>
<name>F5YE06_LEAAZ</name>
<sequence>MIQALKKGQILDSGFEILEVKDLAELEAIGIWARHQKSGAEVFHVLNDDSENLFGFSFATAPDDSTGVAHIIEHSVLCGSKNYPLKDAFLVLAQGSLQTFLNAWTFPDKTVYPASSINERDYFNLMGVYGDAVFRPTLSEWTFMQEGHRFEYAEDKLSITGVVYNEMKGNYSSLDSYAGDWSIRAVLPNTAYDFDSGGDPDCIPGLSWEQFKEFHRSRYSPANCKVFLAGNIPTEKQLTFLNDKFFSSLPAGKAAAPVSKVEAWTEPRAFTVVCPAGAETKSTVLLSWLCGDSTDPMETLSLGALVETLLGHDGSPLTRALIDSGLGEDLSPATGLEGEIRESVFCAGLRGVDGKEKETETLILGELERLAKEGIPKEEIEAALLSMEFSHREIRRSGGPFSLVWMRRSLRGWLHGANPWSSLLFAPYFAELKQKLASDPHYFEKLIKKYFIDNPHRACVIIKPEKDFLEKKEAALSGMLAEKEASLSTAEKEAIQKKSAELLRIQEESDSPEALSTIPHLSRKDLSAEIEKVPRDLYTANGTPVLAHPLFTNGITYADLAFPVDVLEPEDYPWLPFFSRAVVSVGLPGLDYGEVSSLLAQTVGGFHATLQGGTSAPGAAKAAVFPSGIFDIGGRDWLVYHLKALDEKFGSSLDLALRLVSEADFTDLKRIRDLAVEMKNDADSSLAPAGHMFASLRSSRGCSRAKLIDEIWGGLDSILFAHRLVEMGSAEIRDRLVSIRDRLVGGGMLGNLCGSSSSIEKGLGELGQRFGRFGAPRPRKAANAEASAFAPHSSLPLGLSGRPEVFSSPSLQVGFASFTLPAAPFGSKGQAAELVLSHLLSTGALWETIRMKGGAYGAFAQSDNLEGVFAFSTYRDPDPQRSLEAFSSIIKELATPMGAWDENDELEKAIIGSYSKETRPRTSAEKSLSDFYRFLYGIEDRHRSKRLKSLVAVSGNDISAALERLAASIDSNTATGGKGPFPHPVIIAGRTEAEKAAAQLGTGVTELPV</sequence>
<dbReference type="RefSeq" id="WP_015710468.1">
    <property type="nucleotide sequence ID" value="NC_015577.1"/>
</dbReference>
<dbReference type="PANTHER" id="PTHR43016">
    <property type="entry name" value="PRESEQUENCE PROTEASE"/>
    <property type="match status" value="1"/>
</dbReference>
<evidence type="ECO:0000313" key="3">
    <source>
        <dbReference type="Proteomes" id="UP000009222"/>
    </source>
</evidence>
<dbReference type="Gene3D" id="3.30.830.10">
    <property type="entry name" value="Metalloenzyme, LuxS/M16 peptidase-like"/>
    <property type="match status" value="4"/>
</dbReference>
<dbReference type="Pfam" id="PF05193">
    <property type="entry name" value="Peptidase_M16_C"/>
    <property type="match status" value="1"/>
</dbReference>
<dbReference type="Pfam" id="PF00675">
    <property type="entry name" value="Peptidase_M16"/>
    <property type="match status" value="1"/>
</dbReference>
<dbReference type="InParanoid" id="F5YE06"/>
<dbReference type="InterPro" id="IPR011765">
    <property type="entry name" value="Pept_M16_N"/>
</dbReference>
<proteinExistence type="predicted"/>
<organism evidence="2 3">
    <name type="scientific">Leadbettera azotonutricia (strain ATCC BAA-888 / DSM 13862 / ZAS-9)</name>
    <name type="common">Treponema azotonutricium</name>
    <dbReference type="NCBI Taxonomy" id="545695"/>
    <lineage>
        <taxon>Bacteria</taxon>
        <taxon>Pseudomonadati</taxon>
        <taxon>Spirochaetota</taxon>
        <taxon>Spirochaetia</taxon>
        <taxon>Spirochaetales</taxon>
        <taxon>Breznakiellaceae</taxon>
        <taxon>Leadbettera</taxon>
    </lineage>
</organism>
<gene>
    <name evidence="2" type="ordered locus">TREAZ_1549</name>
</gene>
<dbReference type="eggNOG" id="COG1026">
    <property type="taxonomic scope" value="Bacteria"/>
</dbReference>
<reference evidence="2 3" key="2">
    <citation type="journal article" date="2011" name="ISME J.">
        <title>RNA-seq reveals cooperative metabolic interactions between two termite-gut spirochete species in co-culture.</title>
        <authorList>
            <person name="Rosenthal A.Z."/>
            <person name="Matson E.G."/>
            <person name="Eldar A."/>
            <person name="Leadbetter J.R."/>
        </authorList>
    </citation>
    <scope>NUCLEOTIDE SEQUENCE [LARGE SCALE GENOMIC DNA]</scope>
    <source>
        <strain evidence="3">ATCC BAA-888 / DSM 13862 / ZAS-9</strain>
    </source>
</reference>
<keyword evidence="3" id="KW-1185">Reference proteome</keyword>
<evidence type="ECO:0000259" key="1">
    <source>
        <dbReference type="SMART" id="SM01264"/>
    </source>
</evidence>
<accession>F5YE06</accession>
<dbReference type="Pfam" id="PF22516">
    <property type="entry name" value="PreP_C"/>
    <property type="match status" value="1"/>
</dbReference>
<dbReference type="InterPro" id="IPR007863">
    <property type="entry name" value="Peptidase_M16_C"/>
</dbReference>
<protein>
    <submittedName>
        <fullName evidence="2">Peptidase, M16 family</fullName>
    </submittedName>
</protein>
<dbReference type="SMART" id="SM01264">
    <property type="entry name" value="M16C_associated"/>
    <property type="match status" value="1"/>
</dbReference>
<dbReference type="GO" id="GO:0046872">
    <property type="term" value="F:metal ion binding"/>
    <property type="evidence" value="ECO:0007669"/>
    <property type="project" value="InterPro"/>
</dbReference>
<evidence type="ECO:0000313" key="2">
    <source>
        <dbReference type="EMBL" id="AEF82721.1"/>
    </source>
</evidence>
<dbReference type="EMBL" id="CP001841">
    <property type="protein sequence ID" value="AEF82721.1"/>
    <property type="molecule type" value="Genomic_DNA"/>
</dbReference>
<feature type="domain" description="Peptidase M16C associated" evidence="1">
    <location>
        <begin position="462"/>
        <end position="724"/>
    </location>
</feature>
<dbReference type="InterPro" id="IPR011249">
    <property type="entry name" value="Metalloenz_LuxS/M16"/>
</dbReference>
<dbReference type="HOGENOM" id="CLU_009165_1_0_12"/>
<dbReference type="Pfam" id="PF08367">
    <property type="entry name" value="M16C_assoc"/>
    <property type="match status" value="1"/>
</dbReference>
<dbReference type="STRING" id="545695.TREAZ_1549"/>
<dbReference type="SUPFAM" id="SSF63411">
    <property type="entry name" value="LuxS/MPP-like metallohydrolase"/>
    <property type="match status" value="4"/>
</dbReference>